<feature type="domain" description="Endonuclease GajA/Old nuclease/RecF-like AAA" evidence="1">
    <location>
        <begin position="1"/>
        <end position="403"/>
    </location>
</feature>
<dbReference type="Pfam" id="PF20469">
    <property type="entry name" value="OLD-like_TOPRIM"/>
    <property type="match status" value="1"/>
</dbReference>
<proteinExistence type="predicted"/>
<sequence>MNISKIDINNFRLLKQTSINCEKELSLIIGKNNCGKTSLLSALSKCIGSKSEVGKFNYFDFSMAFQNRLYDVIDGKNDFSEDELKGIQIDIYIEYGNEDDLTNISELFLDLDPDNKTVVLRFCYFLKDIEKLRDDFNAYRNSRKNLSNEKAFTKFMDKKHKIYFEFKRYSVLYNHLKGEVDNDIYKFIDNKDIDISKIIAFSYVGARRNVSNTEDEELSTLAGMYYERTKDMESNNTRISGEFEDALDKTDEEFSGIYVNVFQQLTERISEFGGMRKNETVLKVISRIKEMNLLRNNTTVVYGNQNGTLPENYNGLGFLNLFSIIMNIEIKLCDFRKESKKDESPADINLLFIEEPEAHTHPQMQYIFIKNIKKLLEEGRKINKSEKKINLQTFMTTHSSHIVAECDFDDIKYFFKTNEGDNVISKNLSDLEIMYQKEKGSKNNHFKFLKQYLTLNRAEVFFADKIVLIEGDTERILLPAMIKKLDQENEYDIPLSSQNISIIEVGNYAEIYAEFIQFIGIKTLIITDIDTECYQTNKDNKPTLQASRVNDGTHTSNPAIKYYLKKRLEIDSQNTKNKTEMEDQKASEKYILTNLTLTDKIITGIYDDNGNLSWESDENGNVLIVYQIKEYNKDGKEYNARSFEDAFFHLNRNLFTERGKKTKKENITQCNSDFQGLKNVKKIFNKSVDSYDLAKDCVNKKTSFAMDILLNSESVDGKDFANWEIPSYIKEGLEWLQK</sequence>
<dbReference type="Proteomes" id="UP001198242">
    <property type="component" value="Unassembled WGS sequence"/>
</dbReference>
<dbReference type="SUPFAM" id="SSF52540">
    <property type="entry name" value="P-loop containing nucleoside triphosphate hydrolases"/>
    <property type="match status" value="1"/>
</dbReference>
<reference evidence="3 4" key="1">
    <citation type="submission" date="2021-10" db="EMBL/GenBank/DDBJ databases">
        <title>Anaerobic single-cell dispensing facilitates the cultivation of human gut bacteria.</title>
        <authorList>
            <person name="Afrizal A."/>
        </authorList>
    </citation>
    <scope>NUCLEOTIDE SEQUENCE [LARGE SCALE GENOMIC DNA]</scope>
    <source>
        <strain evidence="3 4">CLA-AA-H232</strain>
    </source>
</reference>
<dbReference type="EMBL" id="JAJEQM010000004">
    <property type="protein sequence ID" value="MCC2210009.1"/>
    <property type="molecule type" value="Genomic_DNA"/>
</dbReference>
<gene>
    <name evidence="3" type="ORF">LKE05_04280</name>
</gene>
<organism evidence="3 4">
    <name type="scientific">Hominilimicola fabiformis</name>
    <dbReference type="NCBI Taxonomy" id="2885356"/>
    <lineage>
        <taxon>Bacteria</taxon>
        <taxon>Bacillati</taxon>
        <taxon>Bacillota</taxon>
        <taxon>Clostridia</taxon>
        <taxon>Eubacteriales</taxon>
        <taxon>Oscillospiraceae</taxon>
        <taxon>Hominilimicola</taxon>
    </lineage>
</organism>
<comment type="caution">
    <text evidence="3">The sequence shown here is derived from an EMBL/GenBank/DDBJ whole genome shotgun (WGS) entry which is preliminary data.</text>
</comment>
<evidence type="ECO:0000313" key="4">
    <source>
        <dbReference type="Proteomes" id="UP001198242"/>
    </source>
</evidence>
<dbReference type="CDD" id="cd01026">
    <property type="entry name" value="TOPRIM_OLD"/>
    <property type="match status" value="1"/>
</dbReference>
<name>A0AAE3J8W2_9FIRM</name>
<feature type="domain" description="OLD protein-like TOPRIM" evidence="2">
    <location>
        <begin position="461"/>
        <end position="530"/>
    </location>
</feature>
<dbReference type="AlphaFoldDB" id="A0AAE3J8W2"/>
<evidence type="ECO:0000313" key="3">
    <source>
        <dbReference type="EMBL" id="MCC2210009.1"/>
    </source>
</evidence>
<dbReference type="Pfam" id="PF13175">
    <property type="entry name" value="AAA_15"/>
    <property type="match status" value="1"/>
</dbReference>
<protein>
    <submittedName>
        <fullName evidence="3">AAA family ATPase</fullName>
    </submittedName>
</protein>
<dbReference type="InterPro" id="IPR027417">
    <property type="entry name" value="P-loop_NTPase"/>
</dbReference>
<dbReference type="InterPro" id="IPR051396">
    <property type="entry name" value="Bact_Antivir_Def_Nuclease"/>
</dbReference>
<dbReference type="InterPro" id="IPR034139">
    <property type="entry name" value="TOPRIM_OLD"/>
</dbReference>
<dbReference type="InterPro" id="IPR041685">
    <property type="entry name" value="AAA_GajA/Old/RecF-like"/>
</dbReference>
<evidence type="ECO:0000259" key="2">
    <source>
        <dbReference type="Pfam" id="PF20469"/>
    </source>
</evidence>
<evidence type="ECO:0000259" key="1">
    <source>
        <dbReference type="Pfam" id="PF13175"/>
    </source>
</evidence>
<dbReference type="RefSeq" id="WP_308456039.1">
    <property type="nucleotide sequence ID" value="NZ_JAJEQM010000004.1"/>
</dbReference>
<dbReference type="Gene3D" id="3.40.50.300">
    <property type="entry name" value="P-loop containing nucleotide triphosphate hydrolases"/>
    <property type="match status" value="1"/>
</dbReference>
<dbReference type="PANTHER" id="PTHR43581:SF4">
    <property type="entry name" value="ATP_GTP PHOSPHATASE"/>
    <property type="match status" value="1"/>
</dbReference>
<dbReference type="PANTHER" id="PTHR43581">
    <property type="entry name" value="ATP/GTP PHOSPHATASE"/>
    <property type="match status" value="1"/>
</dbReference>
<keyword evidence="4" id="KW-1185">Reference proteome</keyword>
<accession>A0AAE3J8W2</accession>